<feature type="transmembrane region" description="Helical" evidence="1">
    <location>
        <begin position="230"/>
        <end position="247"/>
    </location>
</feature>
<feature type="transmembrane region" description="Helical" evidence="1">
    <location>
        <begin position="166"/>
        <end position="190"/>
    </location>
</feature>
<feature type="transmembrane region" description="Helical" evidence="1">
    <location>
        <begin position="132"/>
        <end position="154"/>
    </location>
</feature>
<keyword evidence="1" id="KW-0472">Membrane</keyword>
<proteinExistence type="predicted"/>
<evidence type="ECO:0000313" key="2">
    <source>
        <dbReference type="EMBL" id="MEA9355102.1"/>
    </source>
</evidence>
<organism evidence="2 3">
    <name type="scientific">Bacteriovorax antarcticus</name>
    <dbReference type="NCBI Taxonomy" id="3088717"/>
    <lineage>
        <taxon>Bacteria</taxon>
        <taxon>Pseudomonadati</taxon>
        <taxon>Bdellovibrionota</taxon>
        <taxon>Bacteriovoracia</taxon>
        <taxon>Bacteriovoracales</taxon>
        <taxon>Bacteriovoracaceae</taxon>
        <taxon>Bacteriovorax</taxon>
    </lineage>
</organism>
<dbReference type="EMBL" id="JAYGJQ010000001">
    <property type="protein sequence ID" value="MEA9355102.1"/>
    <property type="molecule type" value="Genomic_DNA"/>
</dbReference>
<feature type="transmembrane region" description="Helical" evidence="1">
    <location>
        <begin position="79"/>
        <end position="97"/>
    </location>
</feature>
<keyword evidence="1" id="KW-1133">Transmembrane helix</keyword>
<comment type="caution">
    <text evidence="2">The sequence shown here is derived from an EMBL/GenBank/DDBJ whole genome shotgun (WGS) entry which is preliminary data.</text>
</comment>
<feature type="transmembrane region" description="Helical" evidence="1">
    <location>
        <begin position="284"/>
        <end position="302"/>
    </location>
</feature>
<feature type="transmembrane region" description="Helical" evidence="1">
    <location>
        <begin position="202"/>
        <end position="224"/>
    </location>
</feature>
<feature type="transmembrane region" description="Helical" evidence="1">
    <location>
        <begin position="322"/>
        <end position="343"/>
    </location>
</feature>
<feature type="transmembrane region" description="Helical" evidence="1">
    <location>
        <begin position="349"/>
        <end position="369"/>
    </location>
</feature>
<dbReference type="Pfam" id="PF05940">
    <property type="entry name" value="NnrS"/>
    <property type="match status" value="1"/>
</dbReference>
<feature type="transmembrane region" description="Helical" evidence="1">
    <location>
        <begin position="103"/>
        <end position="120"/>
    </location>
</feature>
<evidence type="ECO:0000313" key="3">
    <source>
        <dbReference type="Proteomes" id="UP001302274"/>
    </source>
</evidence>
<sequence>MFDDSFKKYIDEPYRVLFPLGVLFLLWGVLIWLPQIFSADSYPILAHRYLMLNGFSASFIAGFLMTAVPKFSQTKTANIYEVLSFIVVTLIGLAFAYADKENITFILSSLQATLIILFLFSRIIHRKVNPPYSFIFIFAGLALWIVSGIMSVVSDSEIYKILHYEGSIAAIILGVGSRLIPGILGHVEIVQTQRKKYENEKPFLLTVPLHFFMMILVYIVSYFLSEPLGIYLRTLIVAGIGFYYWKLTTLPKNKSALTWCIWMSCWLIVCSFVLKAFWVQGFIHASHAFFFSGILLLTILIATRVLQSHGPKNNQLEDSKVLYFVTAMIILAGATRVSAFLMPEHYLRHLGYSSFIVTIAVCVWSFKYLRYVKTKV</sequence>
<keyword evidence="3" id="KW-1185">Reference proteome</keyword>
<reference evidence="2 3" key="1">
    <citation type="submission" date="2023-11" db="EMBL/GenBank/DDBJ databases">
        <title>A Novel Polar Bacteriovorax (B. antarcticus) Isolated from the Biocrust in Antarctica.</title>
        <authorList>
            <person name="Mun W."/>
            <person name="Choi S.Y."/>
            <person name="Mitchell R.J."/>
        </authorList>
    </citation>
    <scope>NUCLEOTIDE SEQUENCE [LARGE SCALE GENOMIC DNA]</scope>
    <source>
        <strain evidence="2 3">PP10</strain>
    </source>
</reference>
<dbReference type="RefSeq" id="WP_323574591.1">
    <property type="nucleotide sequence ID" value="NZ_JAYGJQ010000001.1"/>
</dbReference>
<feature type="transmembrane region" description="Helical" evidence="1">
    <location>
        <begin position="16"/>
        <end position="37"/>
    </location>
</feature>
<name>A0ABU5VPY4_9BACT</name>
<dbReference type="InterPro" id="IPR010266">
    <property type="entry name" value="NnrS"/>
</dbReference>
<accession>A0ABU5VPY4</accession>
<evidence type="ECO:0000256" key="1">
    <source>
        <dbReference type="SAM" id="Phobius"/>
    </source>
</evidence>
<keyword evidence="1" id="KW-0812">Transmembrane</keyword>
<feature type="transmembrane region" description="Helical" evidence="1">
    <location>
        <begin position="259"/>
        <end position="278"/>
    </location>
</feature>
<dbReference type="Proteomes" id="UP001302274">
    <property type="component" value="Unassembled WGS sequence"/>
</dbReference>
<gene>
    <name evidence="2" type="ORF">SHI21_02765</name>
</gene>
<feature type="transmembrane region" description="Helical" evidence="1">
    <location>
        <begin position="49"/>
        <end position="67"/>
    </location>
</feature>
<protein>
    <submittedName>
        <fullName evidence="2">NnrS family protein</fullName>
    </submittedName>
</protein>